<dbReference type="RefSeq" id="WP_087620473.1">
    <property type="nucleotide sequence ID" value="NZ_NEXX01000003.1"/>
</dbReference>
<dbReference type="InterPro" id="IPR050739">
    <property type="entry name" value="MFP"/>
</dbReference>
<evidence type="ECO:0000313" key="7">
    <source>
        <dbReference type="Proteomes" id="UP000196536"/>
    </source>
</evidence>
<protein>
    <submittedName>
        <fullName evidence="6">Efflux transporter periplasmic adaptor subunit</fullName>
    </submittedName>
</protein>
<keyword evidence="2" id="KW-0175">Coiled coil</keyword>
<keyword evidence="3" id="KW-1133">Transmembrane helix</keyword>
<dbReference type="OrthoDB" id="9811754at2"/>
<feature type="domain" description="Multidrug resistance protein MdtA-like barrel-sandwich hybrid" evidence="4">
    <location>
        <begin position="48"/>
        <end position="243"/>
    </location>
</feature>
<dbReference type="EMBL" id="NEXX01000003">
    <property type="protein sequence ID" value="OUY06868.1"/>
    <property type="molecule type" value="Genomic_DNA"/>
</dbReference>
<dbReference type="Pfam" id="PF25917">
    <property type="entry name" value="BSH_RND"/>
    <property type="match status" value="1"/>
</dbReference>
<evidence type="ECO:0000259" key="4">
    <source>
        <dbReference type="Pfam" id="PF25917"/>
    </source>
</evidence>
<keyword evidence="7" id="KW-1185">Reference proteome</keyword>
<accession>A0A1Z9YXE4</accession>
<dbReference type="Proteomes" id="UP000196536">
    <property type="component" value="Unassembled WGS sequence"/>
</dbReference>
<dbReference type="Pfam" id="PF25963">
    <property type="entry name" value="Beta-barrel_AAEA"/>
    <property type="match status" value="1"/>
</dbReference>
<comment type="caution">
    <text evidence="6">The sequence shown here is derived from an EMBL/GenBank/DDBJ whole genome shotgun (WGS) entry which is preliminary data.</text>
</comment>
<proteinExistence type="inferred from homology"/>
<dbReference type="InterPro" id="IPR058634">
    <property type="entry name" value="AaeA-lik-b-barrel"/>
</dbReference>
<dbReference type="PANTHER" id="PTHR30386">
    <property type="entry name" value="MEMBRANE FUSION SUBUNIT OF EMRAB-TOLC MULTIDRUG EFFLUX PUMP"/>
    <property type="match status" value="1"/>
</dbReference>
<gene>
    <name evidence="6" type="ORF">CAP51_09215</name>
</gene>
<dbReference type="Gene3D" id="1.10.287.470">
    <property type="entry name" value="Helix hairpin bin"/>
    <property type="match status" value="1"/>
</dbReference>
<sequence>MTKDLRFKILIGIIVIAVLIICYYLLNRSEADQKEQSTEDAYVQADATTVAAQISGTIEQVAIQDNQFVKVGESLLKIDDREIQVELKNAQANLNSQIANAHKLKALIAQQQSLIQQAQANLNIDQSGLKLAQQDYQRFSNLAADGSGTVQAKQQAEAQLQNQQGQYQKNNAALSASKQQIPVLQADLEKANADIIAAKAAIDALQLKLSYTDINAPISGFINQKTARVGGYAQTGTPLLTIVPLNSIYIEANFRETQLSHMCAGQKVDIHVDALPQTHFNGTIESLGAASGASMSAIAPHNATGNFTKIVQRLPVRIHVNSDQPNFNKLRVGMSVRPVVHIDLNKCA</sequence>
<feature type="transmembrane region" description="Helical" evidence="3">
    <location>
        <begin position="7"/>
        <end position="26"/>
    </location>
</feature>
<keyword evidence="3" id="KW-0812">Transmembrane</keyword>
<feature type="coiled-coil region" evidence="2">
    <location>
        <begin position="87"/>
        <end position="121"/>
    </location>
</feature>
<dbReference type="SUPFAM" id="SSF111369">
    <property type="entry name" value="HlyD-like secretion proteins"/>
    <property type="match status" value="2"/>
</dbReference>
<organism evidence="6 7">
    <name type="scientific">Acinetobacter populi</name>
    <dbReference type="NCBI Taxonomy" id="1582270"/>
    <lineage>
        <taxon>Bacteria</taxon>
        <taxon>Pseudomonadati</taxon>
        <taxon>Pseudomonadota</taxon>
        <taxon>Gammaproteobacteria</taxon>
        <taxon>Moraxellales</taxon>
        <taxon>Moraxellaceae</taxon>
        <taxon>Acinetobacter</taxon>
    </lineage>
</organism>
<dbReference type="Gene3D" id="2.40.30.170">
    <property type="match status" value="1"/>
</dbReference>
<dbReference type="PANTHER" id="PTHR30386:SF24">
    <property type="entry name" value="MULTIDRUG RESISTANCE EFFLUX PUMP"/>
    <property type="match status" value="1"/>
</dbReference>
<dbReference type="AlphaFoldDB" id="A0A1Z9YXE4"/>
<name>A0A1Z9YXE4_9GAMM</name>
<comment type="similarity">
    <text evidence="1">Belongs to the membrane fusion protein (MFP) (TC 8.A.1) family.</text>
</comment>
<reference evidence="6 7" key="1">
    <citation type="submission" date="2017-05" db="EMBL/GenBank/DDBJ databases">
        <title>Acinetobacter populi ANC 5415 (= PBJ7), whole genome shotgun sequencing project.</title>
        <authorList>
            <person name="Nemec A."/>
            <person name="Radolfova-Krizova L."/>
        </authorList>
    </citation>
    <scope>NUCLEOTIDE SEQUENCE [LARGE SCALE GENOMIC DNA]</scope>
    <source>
        <strain evidence="6 7">PBJ7</strain>
    </source>
</reference>
<evidence type="ECO:0000256" key="1">
    <source>
        <dbReference type="ARBA" id="ARBA00009477"/>
    </source>
</evidence>
<dbReference type="InterPro" id="IPR058625">
    <property type="entry name" value="MdtA-like_BSH"/>
</dbReference>
<feature type="domain" description="p-hydroxybenzoic acid efflux pump subunit AaeA-like beta-barrel" evidence="5">
    <location>
        <begin position="247"/>
        <end position="336"/>
    </location>
</feature>
<evidence type="ECO:0000313" key="6">
    <source>
        <dbReference type="EMBL" id="OUY06868.1"/>
    </source>
</evidence>
<keyword evidence="3" id="KW-0472">Membrane</keyword>
<evidence type="ECO:0000256" key="2">
    <source>
        <dbReference type="SAM" id="Coils"/>
    </source>
</evidence>
<evidence type="ECO:0000259" key="5">
    <source>
        <dbReference type="Pfam" id="PF25963"/>
    </source>
</evidence>
<feature type="coiled-coil region" evidence="2">
    <location>
        <begin position="153"/>
        <end position="208"/>
    </location>
</feature>
<evidence type="ECO:0000256" key="3">
    <source>
        <dbReference type="SAM" id="Phobius"/>
    </source>
</evidence>
<dbReference type="Gene3D" id="2.40.50.100">
    <property type="match status" value="1"/>
</dbReference>